<dbReference type="Gene3D" id="1.10.3720.10">
    <property type="entry name" value="MetI-like"/>
    <property type="match status" value="2"/>
</dbReference>
<feature type="transmembrane region" description="Helical" evidence="8">
    <location>
        <begin position="396"/>
        <end position="418"/>
    </location>
</feature>
<dbReference type="CDD" id="cd06261">
    <property type="entry name" value="TM_PBP2"/>
    <property type="match status" value="2"/>
</dbReference>
<feature type="transmembrane region" description="Helical" evidence="8">
    <location>
        <begin position="568"/>
        <end position="589"/>
    </location>
</feature>
<dbReference type="PROSITE" id="PS50928">
    <property type="entry name" value="ABC_TM1"/>
    <property type="match status" value="2"/>
</dbReference>
<reference evidence="10 11" key="1">
    <citation type="submission" date="2018-05" db="EMBL/GenBank/DDBJ databases">
        <title>Comparative genomic sequence analysis between strain HN4 and CCM 8460T (Falsochrobactrum ovis) will provide more evidence to prove that HN4 is a new species of Falsochrobactrum.</title>
        <authorList>
            <person name="Lyu W."/>
            <person name="Sun L."/>
            <person name="Yao L."/>
        </authorList>
    </citation>
    <scope>NUCLEOTIDE SEQUENCE [LARGE SCALE GENOMIC DNA]</scope>
    <source>
        <strain evidence="10 11">HN4</strain>
    </source>
</reference>
<keyword evidence="4" id="KW-0997">Cell inner membrane</keyword>
<keyword evidence="2 8" id="KW-0813">Transport</keyword>
<evidence type="ECO:0000256" key="1">
    <source>
        <dbReference type="ARBA" id="ARBA00004429"/>
    </source>
</evidence>
<evidence type="ECO:0000256" key="4">
    <source>
        <dbReference type="ARBA" id="ARBA00022519"/>
    </source>
</evidence>
<evidence type="ECO:0000256" key="7">
    <source>
        <dbReference type="ARBA" id="ARBA00023136"/>
    </source>
</evidence>
<evidence type="ECO:0000256" key="5">
    <source>
        <dbReference type="ARBA" id="ARBA00022692"/>
    </source>
</evidence>
<evidence type="ECO:0000256" key="2">
    <source>
        <dbReference type="ARBA" id="ARBA00022448"/>
    </source>
</evidence>
<feature type="transmembrane region" description="Helical" evidence="8">
    <location>
        <begin position="515"/>
        <end position="537"/>
    </location>
</feature>
<dbReference type="SUPFAM" id="SSF161098">
    <property type="entry name" value="MetI-like"/>
    <property type="match status" value="2"/>
</dbReference>
<keyword evidence="7 8" id="KW-0472">Membrane</keyword>
<feature type="transmembrane region" description="Helical" evidence="8">
    <location>
        <begin position="184"/>
        <end position="207"/>
    </location>
</feature>
<dbReference type="GO" id="GO:0055085">
    <property type="term" value="P:transmembrane transport"/>
    <property type="evidence" value="ECO:0007669"/>
    <property type="project" value="InterPro"/>
</dbReference>
<keyword evidence="6 8" id="KW-1133">Transmembrane helix</keyword>
<organism evidence="10 11">
    <name type="scientific">Falsochrobactrum shanghaiense</name>
    <dbReference type="NCBI Taxonomy" id="2201899"/>
    <lineage>
        <taxon>Bacteria</taxon>
        <taxon>Pseudomonadati</taxon>
        <taxon>Pseudomonadota</taxon>
        <taxon>Alphaproteobacteria</taxon>
        <taxon>Hyphomicrobiales</taxon>
        <taxon>Brucellaceae</taxon>
        <taxon>Falsochrobactrum</taxon>
    </lineage>
</organism>
<protein>
    <submittedName>
        <fullName evidence="10">Iron ABC transporter permease</fullName>
    </submittedName>
</protein>
<dbReference type="Pfam" id="PF00528">
    <property type="entry name" value="BPD_transp_1"/>
    <property type="match status" value="2"/>
</dbReference>
<comment type="subcellular location">
    <subcellularLocation>
        <location evidence="1">Cell inner membrane</location>
        <topology evidence="1">Multi-pass membrane protein</topology>
    </subcellularLocation>
    <subcellularLocation>
        <location evidence="8">Cell membrane</location>
        <topology evidence="8">Multi-pass membrane protein</topology>
    </subcellularLocation>
</comment>
<feature type="domain" description="ABC transmembrane type-1" evidence="9">
    <location>
        <begin position="99"/>
        <end position="305"/>
    </location>
</feature>
<dbReference type="PANTHER" id="PTHR43357">
    <property type="entry name" value="INNER MEMBRANE ABC TRANSPORTER PERMEASE PROTEIN YDCV"/>
    <property type="match status" value="1"/>
</dbReference>
<sequence>MRSAKRGEHQYCPQAAKNILGRRVIMAQELGARPMRSMGLSKWWTDGGALLTLTLLIFAGLILLPLFSLITEAFTDNSGRLTFMNFIRALQSRYNLNSIINTLALSGAVALISLALSAIFSFGVTRTRMWGKGLFHATVLISIISPGFLIAFAYVLLFGPNSGFINVAIRDLLGLETLVGPFNIYSLTGFVLLSVPMGIGICSLQLIPSLTSLDSSMEEASRIAGAGPVSTLFRVTFPIISPALFSGFILTFTLTLATYGTAQVLGINVLSISIRQSLLVVDDMKEASVLSVLATVIAVIAVIIYRRSIRAQKRYETVGHRGARNTIVDIGSWRHVLTVMTFIYTFFACILPYATLIYVSLLKATSLGFSWDNITFDHYTGLVTDAFTRNALVNSLILSSVSAFIVVILGLVCGYILVRTKATGRDLVDYIAILPLGLAGTAFGIAVLVTYLNPPFQFLGLPGTLSILVLAYVAHYVSFGVRGIQTALMQISTELSEAARMTGASKFKTLLDVDLPLIGGAIISVAALVFVLCFPELSMSIMLRSVDTQVVSTALLGRWEGEGGLQGAAAMAVLMFALIAVSLGLIYAATIKRKK</sequence>
<comment type="similarity">
    <text evidence="8">Belongs to the binding-protein-dependent transport system permease family.</text>
</comment>
<dbReference type="GO" id="GO:0005886">
    <property type="term" value="C:plasma membrane"/>
    <property type="evidence" value="ECO:0007669"/>
    <property type="project" value="UniProtKB-SubCell"/>
</dbReference>
<dbReference type="Proteomes" id="UP000245865">
    <property type="component" value="Unassembled WGS sequence"/>
</dbReference>
<feature type="transmembrane region" description="Helical" evidence="8">
    <location>
        <begin position="430"/>
        <end position="452"/>
    </location>
</feature>
<feature type="transmembrane region" description="Helical" evidence="8">
    <location>
        <begin position="134"/>
        <end position="157"/>
    </location>
</feature>
<feature type="transmembrane region" description="Helical" evidence="8">
    <location>
        <begin position="243"/>
        <end position="267"/>
    </location>
</feature>
<evidence type="ECO:0000256" key="6">
    <source>
        <dbReference type="ARBA" id="ARBA00022989"/>
    </source>
</evidence>
<dbReference type="AlphaFoldDB" id="A0A316JGH0"/>
<feature type="transmembrane region" description="Helical" evidence="8">
    <location>
        <begin position="342"/>
        <end position="361"/>
    </location>
</feature>
<evidence type="ECO:0000313" key="10">
    <source>
        <dbReference type="EMBL" id="PWL18323.1"/>
    </source>
</evidence>
<name>A0A316JGH0_9HYPH</name>
<feature type="transmembrane region" description="Helical" evidence="8">
    <location>
        <begin position="287"/>
        <end position="305"/>
    </location>
</feature>
<dbReference type="PANTHER" id="PTHR43357:SF4">
    <property type="entry name" value="INNER MEMBRANE ABC TRANSPORTER PERMEASE PROTEIN YDCV"/>
    <property type="match status" value="1"/>
</dbReference>
<dbReference type="EMBL" id="QGDB01000002">
    <property type="protein sequence ID" value="PWL18323.1"/>
    <property type="molecule type" value="Genomic_DNA"/>
</dbReference>
<gene>
    <name evidence="10" type="ORF">DKP76_04260</name>
</gene>
<comment type="caution">
    <text evidence="10">The sequence shown here is derived from an EMBL/GenBank/DDBJ whole genome shotgun (WGS) entry which is preliminary data.</text>
</comment>
<evidence type="ECO:0000256" key="3">
    <source>
        <dbReference type="ARBA" id="ARBA00022475"/>
    </source>
</evidence>
<proteinExistence type="inferred from homology"/>
<keyword evidence="3" id="KW-1003">Cell membrane</keyword>
<keyword evidence="5 8" id="KW-0812">Transmembrane</keyword>
<evidence type="ECO:0000256" key="8">
    <source>
        <dbReference type="RuleBase" id="RU363032"/>
    </source>
</evidence>
<evidence type="ECO:0000313" key="11">
    <source>
        <dbReference type="Proteomes" id="UP000245865"/>
    </source>
</evidence>
<dbReference type="InterPro" id="IPR000515">
    <property type="entry name" value="MetI-like"/>
</dbReference>
<dbReference type="InterPro" id="IPR035906">
    <property type="entry name" value="MetI-like_sf"/>
</dbReference>
<evidence type="ECO:0000259" key="9">
    <source>
        <dbReference type="PROSITE" id="PS50928"/>
    </source>
</evidence>
<keyword evidence="11" id="KW-1185">Reference proteome</keyword>
<feature type="domain" description="ABC transmembrane type-1" evidence="9">
    <location>
        <begin position="392"/>
        <end position="587"/>
    </location>
</feature>
<accession>A0A316JGH0</accession>
<feature type="transmembrane region" description="Helical" evidence="8">
    <location>
        <begin position="43"/>
        <end position="70"/>
    </location>
</feature>
<feature type="transmembrane region" description="Helical" evidence="8">
    <location>
        <begin position="458"/>
        <end position="479"/>
    </location>
</feature>
<feature type="transmembrane region" description="Helical" evidence="8">
    <location>
        <begin position="99"/>
        <end position="122"/>
    </location>
</feature>